<accession>A0A2H4SRS8</accession>
<dbReference type="Proteomes" id="UP000323067">
    <property type="component" value="Chromosome iii"/>
</dbReference>
<reference evidence="1 2" key="1">
    <citation type="journal article" date="2017" name="BMC Genomics">
        <title>Chromosome level assembly and secondary metabolite potential of the parasitic fungus Cordyceps militaris.</title>
        <authorList>
            <person name="Kramer G.J."/>
            <person name="Nodwell J.R."/>
        </authorList>
    </citation>
    <scope>NUCLEOTIDE SEQUENCE [LARGE SCALE GENOMIC DNA]</scope>
    <source>
        <strain evidence="1 2">ATCC 34164</strain>
    </source>
</reference>
<dbReference type="EMBL" id="CP023326">
    <property type="protein sequence ID" value="ATY65816.1"/>
    <property type="molecule type" value="Genomic_DNA"/>
</dbReference>
<dbReference type="VEuPathDB" id="FungiDB:A9K55_001905"/>
<dbReference type="AlphaFoldDB" id="A0A2H4SRS8"/>
<gene>
    <name evidence="1" type="ORF">A9K55_001905</name>
</gene>
<proteinExistence type="predicted"/>
<protein>
    <submittedName>
        <fullName evidence="1">Uncharacterized protein</fullName>
    </submittedName>
</protein>
<evidence type="ECO:0000313" key="1">
    <source>
        <dbReference type="EMBL" id="ATY65816.1"/>
    </source>
</evidence>
<sequence>MHAGCCTEFEADGATMRHNHRHRHPGPLRLQHHSCTTFITACISVDPGILISLINFARFSFILYYPPFFCHERAADGQQKGERRCATRATRQGRSTAPWTNWVPGSAWHLLSDCFMPTGINDEGRGISRCMSMSRAHQPALGTALVGERRGMFGLHRGGLALQPALASSQAWDQVSPYFDVAQTNRQAVVHGSFGSTTRWAQLCNVIGFRQGLRDKSKVSQWCHATQRPACLCHDRHLSRVVLQLVRMEIVEPGFESRHHFVQGSQVRCNLSPPTWGVVPSDVSDGRDNQDCPHPKACPFKANEFSTETPQGTSQACSQLRQPTVPDKYETLTPTRDGSQHGFLDRRCLLN</sequence>
<organism evidence="1 2">
    <name type="scientific">Cordyceps militaris</name>
    <name type="common">Caterpillar fungus</name>
    <name type="synonym">Clavaria militaris</name>
    <dbReference type="NCBI Taxonomy" id="73501"/>
    <lineage>
        <taxon>Eukaryota</taxon>
        <taxon>Fungi</taxon>
        <taxon>Dikarya</taxon>
        <taxon>Ascomycota</taxon>
        <taxon>Pezizomycotina</taxon>
        <taxon>Sordariomycetes</taxon>
        <taxon>Hypocreomycetidae</taxon>
        <taxon>Hypocreales</taxon>
        <taxon>Cordycipitaceae</taxon>
        <taxon>Cordyceps</taxon>
    </lineage>
</organism>
<name>A0A2H4SRS8_CORMI</name>
<dbReference type="VEuPathDB" id="FungiDB:CCM_00195"/>
<evidence type="ECO:0000313" key="2">
    <source>
        <dbReference type="Proteomes" id="UP000323067"/>
    </source>
</evidence>